<dbReference type="EMBL" id="CVRB01000006">
    <property type="protein sequence ID" value="CRK85073.1"/>
    <property type="molecule type" value="Genomic_DNA"/>
</dbReference>
<dbReference type="RefSeq" id="WP_090639699.1">
    <property type="nucleotide sequence ID" value="NZ_CVRB01000006.1"/>
</dbReference>
<gene>
    <name evidence="1" type="ORF">BN000_05132</name>
</gene>
<reference evidence="2" key="1">
    <citation type="submission" date="2015-05" db="EMBL/GenBank/DDBJ databases">
        <authorList>
            <person name="Urmite Genomes"/>
        </authorList>
    </citation>
    <scope>NUCLEOTIDE SEQUENCE [LARGE SCALE GENOMIC DNA]</scope>
    <source>
        <strain evidence="2">LF1</strain>
    </source>
</reference>
<dbReference type="STRING" id="1499688.BN000_05132"/>
<name>A0A0U1P4Q2_9BACI</name>
<dbReference type="OrthoDB" id="2921074at2"/>
<accession>A0A0U1P4Q2</accession>
<organism evidence="1 2">
    <name type="scientific">Neobacillus massiliamazoniensis</name>
    <dbReference type="NCBI Taxonomy" id="1499688"/>
    <lineage>
        <taxon>Bacteria</taxon>
        <taxon>Bacillati</taxon>
        <taxon>Bacillota</taxon>
        <taxon>Bacilli</taxon>
        <taxon>Bacillales</taxon>
        <taxon>Bacillaceae</taxon>
        <taxon>Neobacillus</taxon>
    </lineage>
</organism>
<protein>
    <submittedName>
        <fullName evidence="1">Uncharacterized protein</fullName>
    </submittedName>
</protein>
<sequence>MNFEIQKANMLAENIKGFVKYVQKSYENKNSSCLNIDKVYQIKLIMVEFQFQIIAAELLRINQFSWDEKNTLILVDRFRQGIDIIDEYVKRNYNDLFLFSPRIHTLKSLSKSLYKKESI</sequence>
<dbReference type="Proteomes" id="UP000199087">
    <property type="component" value="Unassembled WGS sequence"/>
</dbReference>
<proteinExistence type="predicted"/>
<dbReference type="AlphaFoldDB" id="A0A0U1P4Q2"/>
<evidence type="ECO:0000313" key="1">
    <source>
        <dbReference type="EMBL" id="CRK85073.1"/>
    </source>
</evidence>
<keyword evidence="2" id="KW-1185">Reference proteome</keyword>
<evidence type="ECO:0000313" key="2">
    <source>
        <dbReference type="Proteomes" id="UP000199087"/>
    </source>
</evidence>